<keyword evidence="2" id="KW-0784">Thiamine biosynthesis</keyword>
<dbReference type="PANTHER" id="PTHR13847">
    <property type="entry name" value="SARCOSINE DEHYDROGENASE-RELATED"/>
    <property type="match status" value="1"/>
</dbReference>
<accession>A0A7W4J6S8</accession>
<dbReference type="Proteomes" id="UP000561066">
    <property type="component" value="Unassembled WGS sequence"/>
</dbReference>
<dbReference type="AlphaFoldDB" id="A0A7W4J6S8"/>
<keyword evidence="6" id="KW-1185">Reference proteome</keyword>
<comment type="pathway">
    <text evidence="1">Cofactor biosynthesis; thiamine diphosphate biosynthesis.</text>
</comment>
<dbReference type="GO" id="GO:0009228">
    <property type="term" value="P:thiamine biosynthetic process"/>
    <property type="evidence" value="ECO:0007669"/>
    <property type="project" value="UniProtKB-KW"/>
</dbReference>
<comment type="caution">
    <text evidence="5">The sequence shown here is derived from an EMBL/GenBank/DDBJ whole genome shotgun (WGS) entry which is preliminary data.</text>
</comment>
<dbReference type="EC" id="1.4.3.19" evidence="5"/>
<evidence type="ECO:0000256" key="1">
    <source>
        <dbReference type="ARBA" id="ARBA00004948"/>
    </source>
</evidence>
<dbReference type="PANTHER" id="PTHR13847:SF289">
    <property type="entry name" value="GLYCINE OXIDASE"/>
    <property type="match status" value="1"/>
</dbReference>
<dbReference type="SUPFAM" id="SSF51971">
    <property type="entry name" value="Nucleotide-binding domain"/>
    <property type="match status" value="1"/>
</dbReference>
<name>A0A7W4J6S8_9PROT</name>
<dbReference type="EMBL" id="JABEQH010000008">
    <property type="protein sequence ID" value="MBB2175750.1"/>
    <property type="molecule type" value="Genomic_DNA"/>
</dbReference>
<dbReference type="InterPro" id="IPR012727">
    <property type="entry name" value="Gly_oxidase_ThiO"/>
</dbReference>
<dbReference type="RefSeq" id="WP_182942837.1">
    <property type="nucleotide sequence ID" value="NZ_JABEQH010000008.1"/>
</dbReference>
<feature type="domain" description="FAD dependent oxidoreductase" evidence="4">
    <location>
        <begin position="18"/>
        <end position="329"/>
    </location>
</feature>
<protein>
    <submittedName>
        <fullName evidence="5">Glycine oxidase ThiO</fullName>
        <ecNumber evidence="5">1.4.3.19</ecNumber>
    </submittedName>
</protein>
<dbReference type="Pfam" id="PF01266">
    <property type="entry name" value="DAO"/>
    <property type="match status" value="1"/>
</dbReference>
<dbReference type="InterPro" id="IPR036188">
    <property type="entry name" value="FAD/NAD-bd_sf"/>
</dbReference>
<dbReference type="SUPFAM" id="SSF54373">
    <property type="entry name" value="FAD-linked reductases, C-terminal domain"/>
    <property type="match status" value="1"/>
</dbReference>
<evidence type="ECO:0000259" key="4">
    <source>
        <dbReference type="Pfam" id="PF01266"/>
    </source>
</evidence>
<gene>
    <name evidence="5" type="primary">thiO</name>
    <name evidence="5" type="ORF">HLH21_07355</name>
</gene>
<evidence type="ECO:0000313" key="6">
    <source>
        <dbReference type="Proteomes" id="UP000561066"/>
    </source>
</evidence>
<dbReference type="InterPro" id="IPR006076">
    <property type="entry name" value="FAD-dep_OxRdtase"/>
</dbReference>
<dbReference type="GO" id="GO:0005737">
    <property type="term" value="C:cytoplasm"/>
    <property type="evidence" value="ECO:0007669"/>
    <property type="project" value="TreeGrafter"/>
</dbReference>
<dbReference type="UniPathway" id="UPA00060"/>
<dbReference type="NCBIfam" id="TIGR02352">
    <property type="entry name" value="thiamin_ThiO"/>
    <property type="match status" value="1"/>
</dbReference>
<dbReference type="GO" id="GO:0009229">
    <property type="term" value="P:thiamine diphosphate biosynthetic process"/>
    <property type="evidence" value="ECO:0007669"/>
    <property type="project" value="UniProtKB-UniPathway"/>
</dbReference>
<evidence type="ECO:0000256" key="3">
    <source>
        <dbReference type="ARBA" id="ARBA00023002"/>
    </source>
</evidence>
<organism evidence="5 6">
    <name type="scientific">Gluconacetobacter johannae</name>
    <dbReference type="NCBI Taxonomy" id="112140"/>
    <lineage>
        <taxon>Bacteria</taxon>
        <taxon>Pseudomonadati</taxon>
        <taxon>Pseudomonadota</taxon>
        <taxon>Alphaproteobacteria</taxon>
        <taxon>Acetobacterales</taxon>
        <taxon>Acetobacteraceae</taxon>
        <taxon>Gluconacetobacter</taxon>
    </lineage>
</organism>
<dbReference type="Gene3D" id="3.30.9.10">
    <property type="entry name" value="D-Amino Acid Oxidase, subunit A, domain 2"/>
    <property type="match status" value="1"/>
</dbReference>
<dbReference type="Gene3D" id="3.50.50.60">
    <property type="entry name" value="FAD/NAD(P)-binding domain"/>
    <property type="match status" value="1"/>
</dbReference>
<evidence type="ECO:0000313" key="5">
    <source>
        <dbReference type="EMBL" id="MBB2175750.1"/>
    </source>
</evidence>
<dbReference type="GO" id="GO:0050660">
    <property type="term" value="F:flavin adenine dinucleotide binding"/>
    <property type="evidence" value="ECO:0007669"/>
    <property type="project" value="InterPro"/>
</dbReference>
<keyword evidence="3 5" id="KW-0560">Oxidoreductase</keyword>
<reference evidence="5 6" key="1">
    <citation type="submission" date="2020-04" db="EMBL/GenBank/DDBJ databases">
        <title>Description of novel Gluconacetobacter.</title>
        <authorList>
            <person name="Sombolestani A."/>
        </authorList>
    </citation>
    <scope>NUCLEOTIDE SEQUENCE [LARGE SCALE GENOMIC DNA]</scope>
    <source>
        <strain evidence="5 6">LMG 21312</strain>
    </source>
</reference>
<evidence type="ECO:0000256" key="2">
    <source>
        <dbReference type="ARBA" id="ARBA00022977"/>
    </source>
</evidence>
<sequence>MEHSGSEQAGRPSGARPRVLVRGAGVAGLVTAVTLAERGADVTLVEIGPRVGSGASWMAGGMLAPWCEAEAAPPEVTRESVDSLDWWDAHVPGVIRNGSLVLAPPRDVGEIARFARRTSHFEMVDGDAIAGLEPDLGGRFGKGLFFPGEGHVDPRAALCALSDRLVDLGGHVRCDAPPDEPDTGYDRVVDCTGIAARSRLSGLRGVRGEMLLLRCPDVTLRRSVRMLHPRIPVYIVPRADHLFMVGATMVESENAGGMTLRSMVELLTAAYVLHPAFGEAEIVESGIGLRPAYPDNMPAVTREGRTVYVNGMYRHGFLLSPARARQAADIVFGAV</sequence>
<dbReference type="GO" id="GO:0043799">
    <property type="term" value="F:glycine oxidase activity"/>
    <property type="evidence" value="ECO:0007669"/>
    <property type="project" value="UniProtKB-EC"/>
</dbReference>
<proteinExistence type="predicted"/>